<protein>
    <submittedName>
        <fullName evidence="2">Uncharacterized protein</fullName>
    </submittedName>
</protein>
<name>A0A0D0CVL8_9AGAM</name>
<reference evidence="2 3" key="1">
    <citation type="submission" date="2014-04" db="EMBL/GenBank/DDBJ databases">
        <authorList>
            <consortium name="DOE Joint Genome Institute"/>
            <person name="Kuo A."/>
            <person name="Kohler A."/>
            <person name="Jargeat P."/>
            <person name="Nagy L.G."/>
            <person name="Floudas D."/>
            <person name="Copeland A."/>
            <person name="Barry K.W."/>
            <person name="Cichocki N."/>
            <person name="Veneault-Fourrey C."/>
            <person name="LaButti K."/>
            <person name="Lindquist E.A."/>
            <person name="Lipzen A."/>
            <person name="Lundell T."/>
            <person name="Morin E."/>
            <person name="Murat C."/>
            <person name="Sun H."/>
            <person name="Tunlid A."/>
            <person name="Henrissat B."/>
            <person name="Grigoriev I.V."/>
            <person name="Hibbett D.S."/>
            <person name="Martin F."/>
            <person name="Nordberg H.P."/>
            <person name="Cantor M.N."/>
            <person name="Hua S.X."/>
        </authorList>
    </citation>
    <scope>NUCLEOTIDE SEQUENCE [LARGE SCALE GENOMIC DNA]</scope>
    <source>
        <strain evidence="2 3">Ve08.2h10</strain>
    </source>
</reference>
<accession>A0A0D0CVL8</accession>
<evidence type="ECO:0000313" key="2">
    <source>
        <dbReference type="EMBL" id="KIK79478.1"/>
    </source>
</evidence>
<dbReference type="EMBL" id="KN826271">
    <property type="protein sequence ID" value="KIK79478.1"/>
    <property type="molecule type" value="Genomic_DNA"/>
</dbReference>
<evidence type="ECO:0000256" key="1">
    <source>
        <dbReference type="SAM" id="MobiDB-lite"/>
    </source>
</evidence>
<dbReference type="InParanoid" id="A0A0D0CVL8"/>
<organism evidence="2 3">
    <name type="scientific">Paxillus rubicundulus Ve08.2h10</name>
    <dbReference type="NCBI Taxonomy" id="930991"/>
    <lineage>
        <taxon>Eukaryota</taxon>
        <taxon>Fungi</taxon>
        <taxon>Dikarya</taxon>
        <taxon>Basidiomycota</taxon>
        <taxon>Agaricomycotina</taxon>
        <taxon>Agaricomycetes</taxon>
        <taxon>Agaricomycetidae</taxon>
        <taxon>Boletales</taxon>
        <taxon>Paxilineae</taxon>
        <taxon>Paxillaceae</taxon>
        <taxon>Paxillus</taxon>
    </lineage>
</organism>
<sequence length="91" mass="10106">MPCTGTLTWVVVRMSFGEMINSNVQHSSSMPTSQSFDCGGTSPIFKYFAMQTNHHYLTKLLRVGLGSSRKFPSRQGPEPRDQANLVASLRP</sequence>
<dbReference type="AlphaFoldDB" id="A0A0D0CVL8"/>
<dbReference type="Proteomes" id="UP000054538">
    <property type="component" value="Unassembled WGS sequence"/>
</dbReference>
<evidence type="ECO:0000313" key="3">
    <source>
        <dbReference type="Proteomes" id="UP000054538"/>
    </source>
</evidence>
<reference evidence="3" key="2">
    <citation type="submission" date="2015-01" db="EMBL/GenBank/DDBJ databases">
        <title>Evolutionary Origins and Diversification of the Mycorrhizal Mutualists.</title>
        <authorList>
            <consortium name="DOE Joint Genome Institute"/>
            <consortium name="Mycorrhizal Genomics Consortium"/>
            <person name="Kohler A."/>
            <person name="Kuo A."/>
            <person name="Nagy L.G."/>
            <person name="Floudas D."/>
            <person name="Copeland A."/>
            <person name="Barry K.W."/>
            <person name="Cichocki N."/>
            <person name="Veneault-Fourrey C."/>
            <person name="LaButti K."/>
            <person name="Lindquist E.A."/>
            <person name="Lipzen A."/>
            <person name="Lundell T."/>
            <person name="Morin E."/>
            <person name="Murat C."/>
            <person name="Riley R."/>
            <person name="Ohm R."/>
            <person name="Sun H."/>
            <person name="Tunlid A."/>
            <person name="Henrissat B."/>
            <person name="Grigoriev I.V."/>
            <person name="Hibbett D.S."/>
            <person name="Martin F."/>
        </authorList>
    </citation>
    <scope>NUCLEOTIDE SEQUENCE [LARGE SCALE GENOMIC DNA]</scope>
    <source>
        <strain evidence="3">Ve08.2h10</strain>
    </source>
</reference>
<proteinExistence type="predicted"/>
<keyword evidence="3" id="KW-1185">Reference proteome</keyword>
<dbReference type="HOGENOM" id="CLU_2427692_0_0_1"/>
<feature type="region of interest" description="Disordered" evidence="1">
    <location>
        <begin position="68"/>
        <end position="91"/>
    </location>
</feature>
<gene>
    <name evidence="2" type="ORF">PAXRUDRAFT_277821</name>
</gene>